<dbReference type="EMBL" id="VSSQ01107049">
    <property type="protein sequence ID" value="MPN46410.1"/>
    <property type="molecule type" value="Genomic_DNA"/>
</dbReference>
<dbReference type="AlphaFoldDB" id="A0A645I5M2"/>
<accession>A0A645I5M2</accession>
<protein>
    <submittedName>
        <fullName evidence="1">Uncharacterized protein</fullName>
    </submittedName>
</protein>
<reference evidence="1" key="1">
    <citation type="submission" date="2019-08" db="EMBL/GenBank/DDBJ databases">
        <authorList>
            <person name="Kucharzyk K."/>
            <person name="Murdoch R.W."/>
            <person name="Higgins S."/>
            <person name="Loffler F."/>
        </authorList>
    </citation>
    <scope>NUCLEOTIDE SEQUENCE</scope>
</reference>
<organism evidence="1">
    <name type="scientific">bioreactor metagenome</name>
    <dbReference type="NCBI Taxonomy" id="1076179"/>
    <lineage>
        <taxon>unclassified sequences</taxon>
        <taxon>metagenomes</taxon>
        <taxon>ecological metagenomes</taxon>
    </lineage>
</organism>
<evidence type="ECO:0000313" key="1">
    <source>
        <dbReference type="EMBL" id="MPN46410.1"/>
    </source>
</evidence>
<name>A0A645I5M2_9ZZZZ</name>
<comment type="caution">
    <text evidence="1">The sequence shown here is derived from an EMBL/GenBank/DDBJ whole genome shotgun (WGS) entry which is preliminary data.</text>
</comment>
<proteinExistence type="predicted"/>
<gene>
    <name evidence="1" type="ORF">SDC9_193996</name>
</gene>
<sequence length="96" mass="10357">MQIARAAVVAQAAPQRQHGILRCSRQAGHIRKSVQEALVVAQHGADLGLLQHDFRQPDAVRVTGLLPGQMIAAMAGLPLHYGCGNRRESQDFKLPG</sequence>